<proteinExistence type="inferred from homology"/>
<dbReference type="Gene3D" id="1.10.287.470">
    <property type="entry name" value="Helix hairpin bin"/>
    <property type="match status" value="1"/>
</dbReference>
<evidence type="ECO:0000256" key="1">
    <source>
        <dbReference type="ARBA" id="ARBA00004377"/>
    </source>
</evidence>
<dbReference type="EMBL" id="MCBT01000025">
    <property type="protein sequence ID" value="OEG74108.1"/>
    <property type="molecule type" value="Genomic_DNA"/>
</dbReference>
<keyword evidence="7 9" id="KW-1133">Transmembrane helix</keyword>
<dbReference type="NCBIfam" id="TIGR01843">
    <property type="entry name" value="type_I_hlyD"/>
    <property type="match status" value="1"/>
</dbReference>
<dbReference type="PROSITE" id="PS00543">
    <property type="entry name" value="HLYD_FAMILY"/>
    <property type="match status" value="1"/>
</dbReference>
<dbReference type="Gene3D" id="2.40.30.170">
    <property type="match status" value="1"/>
</dbReference>
<keyword evidence="5 9" id="KW-0997">Cell inner membrane</keyword>
<feature type="transmembrane region" description="Helical" evidence="9">
    <location>
        <begin position="32"/>
        <end position="49"/>
    </location>
</feature>
<dbReference type="Gene3D" id="2.40.50.100">
    <property type="match status" value="1"/>
</dbReference>
<evidence type="ECO:0000313" key="14">
    <source>
        <dbReference type="Proteomes" id="UP000095230"/>
    </source>
</evidence>
<evidence type="ECO:0000256" key="6">
    <source>
        <dbReference type="ARBA" id="ARBA00022692"/>
    </source>
</evidence>
<dbReference type="Pfam" id="PF25917">
    <property type="entry name" value="BSH_RND"/>
    <property type="match status" value="1"/>
</dbReference>
<evidence type="ECO:0000259" key="12">
    <source>
        <dbReference type="Pfam" id="PF26002"/>
    </source>
</evidence>
<dbReference type="InterPro" id="IPR050739">
    <property type="entry name" value="MFP"/>
</dbReference>
<dbReference type="PANTHER" id="PTHR30386">
    <property type="entry name" value="MEMBRANE FUSION SUBUNIT OF EMRAB-TOLC MULTIDRUG EFFLUX PUMP"/>
    <property type="match status" value="1"/>
</dbReference>
<dbReference type="GO" id="GO:0005886">
    <property type="term" value="C:plasma membrane"/>
    <property type="evidence" value="ECO:0007669"/>
    <property type="project" value="UniProtKB-SubCell"/>
</dbReference>
<comment type="subcellular location">
    <subcellularLocation>
        <location evidence="1 9">Cell inner membrane</location>
        <topology evidence="1 9">Single-pass membrane protein</topology>
    </subcellularLocation>
</comment>
<dbReference type="GO" id="GO:0009306">
    <property type="term" value="P:protein secretion"/>
    <property type="evidence" value="ECO:0007669"/>
    <property type="project" value="InterPro"/>
</dbReference>
<protein>
    <recommendedName>
        <fullName evidence="9">Membrane fusion protein (MFP) family protein</fullName>
    </recommendedName>
</protein>
<evidence type="ECO:0000256" key="10">
    <source>
        <dbReference type="SAM" id="Coils"/>
    </source>
</evidence>
<feature type="domain" description="Multidrug resistance protein MdtA-like barrel-sandwich hybrid" evidence="11">
    <location>
        <begin position="71"/>
        <end position="323"/>
    </location>
</feature>
<dbReference type="AlphaFoldDB" id="A0A1E5IVM1"/>
<evidence type="ECO:0000259" key="11">
    <source>
        <dbReference type="Pfam" id="PF25917"/>
    </source>
</evidence>
<evidence type="ECO:0000256" key="2">
    <source>
        <dbReference type="ARBA" id="ARBA00009477"/>
    </source>
</evidence>
<dbReference type="Proteomes" id="UP000095230">
    <property type="component" value="Unassembled WGS sequence"/>
</dbReference>
<keyword evidence="3 9" id="KW-0813">Transport</keyword>
<dbReference type="OrthoDB" id="9775513at2"/>
<feature type="coiled-coil region" evidence="10">
    <location>
        <begin position="217"/>
        <end position="258"/>
    </location>
</feature>
<keyword evidence="4 9" id="KW-1003">Cell membrane</keyword>
<dbReference type="InterPro" id="IPR010129">
    <property type="entry name" value="T1SS_HlyD"/>
</dbReference>
<feature type="domain" description="AprE-like beta-barrel" evidence="12">
    <location>
        <begin position="331"/>
        <end position="418"/>
    </location>
</feature>
<dbReference type="Pfam" id="PF26002">
    <property type="entry name" value="Beta-barrel_AprE"/>
    <property type="match status" value="1"/>
</dbReference>
<dbReference type="PRINTS" id="PR01490">
    <property type="entry name" value="RTXTOXIND"/>
</dbReference>
<evidence type="ECO:0000256" key="8">
    <source>
        <dbReference type="ARBA" id="ARBA00023136"/>
    </source>
</evidence>
<keyword evidence="10" id="KW-0175">Coiled coil</keyword>
<gene>
    <name evidence="13" type="ORF">BEL05_20385</name>
</gene>
<evidence type="ECO:0000256" key="9">
    <source>
        <dbReference type="RuleBase" id="RU365093"/>
    </source>
</evidence>
<dbReference type="InterPro" id="IPR058625">
    <property type="entry name" value="MdtA-like_BSH"/>
</dbReference>
<dbReference type="InterPro" id="IPR058982">
    <property type="entry name" value="Beta-barrel_AprE"/>
</dbReference>
<dbReference type="STRING" id="23.BEL05_20385"/>
<keyword evidence="8 9" id="KW-0472">Membrane</keyword>
<reference evidence="13 14" key="1">
    <citation type="submission" date="2016-07" db="EMBL/GenBank/DDBJ databases">
        <title>Whole-genome of two Shewanella species isolated from a digestive organ of sea cucumber Apostichopus japonicus Selenka 1867.</title>
        <authorList>
            <person name="Hong H.-H."/>
            <person name="Choi H."/>
            <person name="Cheon S."/>
            <person name="Oh J.-S."/>
            <person name="Lee H.-G."/>
            <person name="Park C."/>
        </authorList>
    </citation>
    <scope>NUCLEOTIDE SEQUENCE [LARGE SCALE GENOMIC DNA]</scope>
    <source>
        <strain evidence="13 14">CSB03KR</strain>
    </source>
</reference>
<sequence length="441" mass="48894">MDNRQLTNNMWPEHEFAEAIEAPAEKRFIKRMTLLIAGSVSIMLLWSVFTQVEEISKSKGQVVPLGHRQVIQSQTGGTLATVMVEEGDVVKKGDVLASFVAIDSQSAEEELASKRANLVLKIERYDAFIDQRQPNFEEFTAEYPQLVDHHKKSLQRMNEERTSIQALSESDIAKSQAEIDGLKTEIPPLADQIQNAEKTIKMMTSVKEEQAVSKLRILESQQKLDAYIRELKVMESKQNVLTKNLVNLENQLAQKQASLINEVGEKRTEAQAELLGVIARLKSTDSLVLQNTITAPVDGIIQSIPTTSSGSVIQPGGTVAVIVPMTKTGLMEAKLSPRDIGFVRVGQAARVKIDAFDYSRYGALDGIVKRISPSTDSDEKGGVFYKVQIAIDRPYFGESPGQFDLIPGMTGEADIVTGNKTVFQYMWKPVFTNITEAFGER</sequence>
<evidence type="ECO:0000256" key="5">
    <source>
        <dbReference type="ARBA" id="ARBA00022519"/>
    </source>
</evidence>
<evidence type="ECO:0000256" key="3">
    <source>
        <dbReference type="ARBA" id="ARBA00022448"/>
    </source>
</evidence>
<evidence type="ECO:0000256" key="4">
    <source>
        <dbReference type="ARBA" id="ARBA00022475"/>
    </source>
</evidence>
<keyword evidence="6 9" id="KW-0812">Transmembrane</keyword>
<dbReference type="InterPro" id="IPR006144">
    <property type="entry name" value="Secretion_HlyD_CS"/>
</dbReference>
<comment type="similarity">
    <text evidence="2 9">Belongs to the membrane fusion protein (MFP) (TC 8.A.1) family.</text>
</comment>
<organism evidence="13 14">
    <name type="scientific">Shewanella colwelliana</name>
    <name type="common">Alteromonas colwelliana</name>
    <dbReference type="NCBI Taxonomy" id="23"/>
    <lineage>
        <taxon>Bacteria</taxon>
        <taxon>Pseudomonadati</taxon>
        <taxon>Pseudomonadota</taxon>
        <taxon>Gammaproteobacteria</taxon>
        <taxon>Alteromonadales</taxon>
        <taxon>Shewanellaceae</taxon>
        <taxon>Shewanella</taxon>
    </lineage>
</organism>
<name>A0A1E5IVM1_SHECO</name>
<dbReference type="PANTHER" id="PTHR30386:SF26">
    <property type="entry name" value="TRANSPORT PROTEIN COMB"/>
    <property type="match status" value="1"/>
</dbReference>
<comment type="caution">
    <text evidence="13">The sequence shown here is derived from an EMBL/GenBank/DDBJ whole genome shotgun (WGS) entry which is preliminary data.</text>
</comment>
<evidence type="ECO:0000313" key="13">
    <source>
        <dbReference type="EMBL" id="OEG74108.1"/>
    </source>
</evidence>
<evidence type="ECO:0000256" key="7">
    <source>
        <dbReference type="ARBA" id="ARBA00022989"/>
    </source>
</evidence>
<dbReference type="RefSeq" id="WP_069671055.1">
    <property type="nucleotide sequence ID" value="NZ_MCBT01000025.1"/>
</dbReference>
<accession>A0A1E5IVM1</accession>